<evidence type="ECO:0000256" key="1">
    <source>
        <dbReference type="SAM" id="MobiDB-lite"/>
    </source>
</evidence>
<comment type="caution">
    <text evidence="2">The sequence shown here is derived from an EMBL/GenBank/DDBJ whole genome shotgun (WGS) entry which is preliminary data.</text>
</comment>
<proteinExistence type="predicted"/>
<evidence type="ECO:0000313" key="3">
    <source>
        <dbReference type="Proteomes" id="UP000320176"/>
    </source>
</evidence>
<feature type="region of interest" description="Disordered" evidence="1">
    <location>
        <begin position="19"/>
        <end position="41"/>
    </location>
</feature>
<protein>
    <submittedName>
        <fullName evidence="2">Uncharacterized protein</fullName>
    </submittedName>
</protein>
<keyword evidence="3" id="KW-1185">Reference proteome</keyword>
<accession>A0A5C6B876</accession>
<dbReference type="Proteomes" id="UP000320176">
    <property type="component" value="Unassembled WGS sequence"/>
</dbReference>
<gene>
    <name evidence="2" type="ORF">Pla52n_00290</name>
</gene>
<dbReference type="AlphaFoldDB" id="A0A5C6B876"/>
<reference evidence="2 3" key="1">
    <citation type="submission" date="2019-02" db="EMBL/GenBank/DDBJ databases">
        <title>Deep-cultivation of Planctomycetes and their phenomic and genomic characterization uncovers novel biology.</title>
        <authorList>
            <person name="Wiegand S."/>
            <person name="Jogler M."/>
            <person name="Boedeker C."/>
            <person name="Pinto D."/>
            <person name="Vollmers J."/>
            <person name="Rivas-Marin E."/>
            <person name="Kohn T."/>
            <person name="Peeters S.H."/>
            <person name="Heuer A."/>
            <person name="Rast P."/>
            <person name="Oberbeckmann S."/>
            <person name="Bunk B."/>
            <person name="Jeske O."/>
            <person name="Meyerdierks A."/>
            <person name="Storesund J.E."/>
            <person name="Kallscheuer N."/>
            <person name="Luecker S."/>
            <person name="Lage O.M."/>
            <person name="Pohl T."/>
            <person name="Merkel B.J."/>
            <person name="Hornburger P."/>
            <person name="Mueller R.-W."/>
            <person name="Bruemmer F."/>
            <person name="Labrenz M."/>
            <person name="Spormann A.M."/>
            <person name="Op Den Camp H."/>
            <person name="Overmann J."/>
            <person name="Amann R."/>
            <person name="Jetten M.S.M."/>
            <person name="Mascher T."/>
            <person name="Medema M.H."/>
            <person name="Devos D.P."/>
            <person name="Kaster A.-K."/>
            <person name="Ovreas L."/>
            <person name="Rohde M."/>
            <person name="Galperin M.Y."/>
            <person name="Jogler C."/>
        </authorList>
    </citation>
    <scope>NUCLEOTIDE SEQUENCE [LARGE SCALE GENOMIC DNA]</scope>
    <source>
        <strain evidence="2 3">Pla52n</strain>
    </source>
</reference>
<name>A0A5C6B876_9BACT</name>
<feature type="compositionally biased region" description="Polar residues" evidence="1">
    <location>
        <begin position="19"/>
        <end position="28"/>
    </location>
</feature>
<evidence type="ECO:0000313" key="2">
    <source>
        <dbReference type="EMBL" id="TWU07456.1"/>
    </source>
</evidence>
<organism evidence="2 3">
    <name type="scientific">Stieleria varia</name>
    <dbReference type="NCBI Taxonomy" id="2528005"/>
    <lineage>
        <taxon>Bacteria</taxon>
        <taxon>Pseudomonadati</taxon>
        <taxon>Planctomycetota</taxon>
        <taxon>Planctomycetia</taxon>
        <taxon>Pirellulales</taxon>
        <taxon>Pirellulaceae</taxon>
        <taxon>Stieleria</taxon>
    </lineage>
</organism>
<feature type="compositionally biased region" description="Basic and acidic residues" evidence="1">
    <location>
        <begin position="29"/>
        <end position="41"/>
    </location>
</feature>
<sequence length="41" mass="4578">MEVLRRILAVSGDVTVVSRQHSLPSSFTKRPEHTPDSDSIE</sequence>
<dbReference type="EMBL" id="SJPN01000001">
    <property type="protein sequence ID" value="TWU07456.1"/>
    <property type="molecule type" value="Genomic_DNA"/>
</dbReference>